<evidence type="ECO:0000256" key="3">
    <source>
        <dbReference type="ARBA" id="ARBA00005854"/>
    </source>
</evidence>
<dbReference type="InterPro" id="IPR029753">
    <property type="entry name" value="D-isomer_DH_CS"/>
</dbReference>
<dbReference type="InterPro" id="IPR006140">
    <property type="entry name" value="D-isomer_DH_NAD-bd"/>
</dbReference>
<protein>
    <recommendedName>
        <fullName evidence="4 9">D-3-phosphoglycerate dehydrogenase</fullName>
        <ecNumber evidence="9">1.1.1.95</ecNumber>
    </recommendedName>
</protein>
<dbReference type="EMBL" id="FOND01000005">
    <property type="protein sequence ID" value="SFE71834.1"/>
    <property type="molecule type" value="Genomic_DNA"/>
</dbReference>
<evidence type="ECO:0000256" key="6">
    <source>
        <dbReference type="ARBA" id="ARBA00023027"/>
    </source>
</evidence>
<dbReference type="PROSITE" id="PS00671">
    <property type="entry name" value="D_2_HYDROXYACID_DH_3"/>
    <property type="match status" value="1"/>
</dbReference>
<dbReference type="InterPro" id="IPR002912">
    <property type="entry name" value="ACT_dom"/>
</dbReference>
<gene>
    <name evidence="11" type="ORF">SAMN05216574_105180</name>
</gene>
<evidence type="ECO:0000256" key="2">
    <source>
        <dbReference type="ARBA" id="ARBA00005216"/>
    </source>
</evidence>
<dbReference type="InterPro" id="IPR006236">
    <property type="entry name" value="PGDH"/>
</dbReference>
<evidence type="ECO:0000256" key="8">
    <source>
        <dbReference type="ARBA" id="ARBA00048731"/>
    </source>
</evidence>
<sequence length="537" mass="55179">MTASAPGTRPVVLIAEELAPSVLEVLGGEVEIRHVDGADRGALLPALADAAAVMIRSATRIDAEALSAAPALKVVARAGIGLDNVDVAAATERGVMVVNAPTSNIVSAAEHAVALLLAAARQIPAADASLREGAWKRSTFMGVEVTEKTVGVVGLGRIGVLVAQRLAAFGVTLIAYDPYIQPGRAAQLGVRLVPLEELLRESDFITIHLPKTPETLGLIGAAELATTRRGVIIVNAARGGLVDEAALAEALASGQVGAAGLDVYATEPCTDSPLFGLPNTVVTPHLGASTTEAQDKAGSAVARSVRLALMGEFVPDAVNVQAGGVVAEDVRPGLPLGEKLGRVFTAVAGGLAQSVTVEVRGKLAEFDVSVVQLAVLKGVFSDVVEEQVTYVNAPLLAEQRGLEVALSSDVESPDYRNLITVRGAMADGTQVTVSGTLFGKNQVPKITEVDGFDIDLDLSGYLLFFVYTDRPGVVGTVGAALGEAGVNIAGAQVSRTTRGGEALMAVTVDSRVPTDLLADIADRIGARQARAADLNPN</sequence>
<dbReference type="SUPFAM" id="SSF52283">
    <property type="entry name" value="Formate/glycerate dehydrogenase catalytic domain-like"/>
    <property type="match status" value="1"/>
</dbReference>
<dbReference type="UniPathway" id="UPA00135">
    <property type="reaction ID" value="UER00196"/>
</dbReference>
<dbReference type="Gene3D" id="3.30.1330.90">
    <property type="entry name" value="D-3-phosphoglycerate dehydrogenase, domain 3"/>
    <property type="match status" value="1"/>
</dbReference>
<comment type="catalytic activity">
    <reaction evidence="8 9">
        <text>(2R)-3-phosphoglycerate + NAD(+) = 3-phosphooxypyruvate + NADH + H(+)</text>
        <dbReference type="Rhea" id="RHEA:12641"/>
        <dbReference type="ChEBI" id="CHEBI:15378"/>
        <dbReference type="ChEBI" id="CHEBI:18110"/>
        <dbReference type="ChEBI" id="CHEBI:57540"/>
        <dbReference type="ChEBI" id="CHEBI:57945"/>
        <dbReference type="ChEBI" id="CHEBI:58272"/>
        <dbReference type="EC" id="1.1.1.95"/>
    </reaction>
</comment>
<comment type="catalytic activity">
    <reaction evidence="7">
        <text>(R)-2-hydroxyglutarate + NAD(+) = 2-oxoglutarate + NADH + H(+)</text>
        <dbReference type="Rhea" id="RHEA:49612"/>
        <dbReference type="ChEBI" id="CHEBI:15378"/>
        <dbReference type="ChEBI" id="CHEBI:15801"/>
        <dbReference type="ChEBI" id="CHEBI:16810"/>
        <dbReference type="ChEBI" id="CHEBI:57540"/>
        <dbReference type="ChEBI" id="CHEBI:57945"/>
        <dbReference type="EC" id="1.1.1.399"/>
    </reaction>
</comment>
<dbReference type="OrthoDB" id="9793626at2"/>
<accession>A0A1I2CUA9</accession>
<comment type="pathway">
    <text evidence="2 9">Amino-acid biosynthesis; L-serine biosynthesis; L-serine from 3-phospho-D-glycerate: step 1/3.</text>
</comment>
<dbReference type="InterPro" id="IPR006139">
    <property type="entry name" value="D-isomer_2_OHA_DH_cat_dom"/>
</dbReference>
<proteinExistence type="inferred from homology"/>
<dbReference type="Pfam" id="PF00389">
    <property type="entry name" value="2-Hacid_dh"/>
    <property type="match status" value="1"/>
</dbReference>
<dbReference type="Pfam" id="PF01842">
    <property type="entry name" value="ACT"/>
    <property type="match status" value="1"/>
</dbReference>
<dbReference type="Gene3D" id="3.40.50.720">
    <property type="entry name" value="NAD(P)-binding Rossmann-like Domain"/>
    <property type="match status" value="2"/>
</dbReference>
<comment type="function">
    <text evidence="1">Catalyzes the reversible oxidation of 3-phospho-D-glycerate to 3-phosphonooxypyruvate, the first step of the phosphorylated L-serine biosynthesis pathway. Also catalyzes the reversible oxidation of 2-hydroxyglutarate to 2-oxoglutarate.</text>
</comment>
<evidence type="ECO:0000313" key="11">
    <source>
        <dbReference type="EMBL" id="SFE71834.1"/>
    </source>
</evidence>
<dbReference type="SUPFAM" id="SSF51735">
    <property type="entry name" value="NAD(P)-binding Rossmann-fold domains"/>
    <property type="match status" value="1"/>
</dbReference>
<evidence type="ECO:0000256" key="4">
    <source>
        <dbReference type="ARBA" id="ARBA00021582"/>
    </source>
</evidence>
<dbReference type="FunFam" id="3.30.1330.90:FF:000003">
    <property type="entry name" value="D-3-phosphoglycerate dehydrogenase"/>
    <property type="match status" value="1"/>
</dbReference>
<dbReference type="SUPFAM" id="SSF55021">
    <property type="entry name" value="ACT-like"/>
    <property type="match status" value="1"/>
</dbReference>
<evidence type="ECO:0000256" key="1">
    <source>
        <dbReference type="ARBA" id="ARBA00003800"/>
    </source>
</evidence>
<dbReference type="AlphaFoldDB" id="A0A1I2CUA9"/>
<dbReference type="NCBIfam" id="TIGR01327">
    <property type="entry name" value="PGDH"/>
    <property type="match status" value="1"/>
</dbReference>
<dbReference type="Pfam" id="PF19304">
    <property type="entry name" value="PGDH_inter"/>
    <property type="match status" value="1"/>
</dbReference>
<dbReference type="GO" id="GO:0004617">
    <property type="term" value="F:phosphoglycerate dehydrogenase activity"/>
    <property type="evidence" value="ECO:0007669"/>
    <property type="project" value="UniProtKB-UniRule"/>
</dbReference>
<comment type="similarity">
    <text evidence="3 9">Belongs to the D-isomer specific 2-hydroxyacid dehydrogenase family.</text>
</comment>
<dbReference type="InterPro" id="IPR036291">
    <property type="entry name" value="NAD(P)-bd_dom_sf"/>
</dbReference>
<keyword evidence="9" id="KW-0028">Amino-acid biosynthesis</keyword>
<name>A0A1I2CUA9_9ACTN</name>
<dbReference type="GO" id="GO:0006564">
    <property type="term" value="P:L-serine biosynthetic process"/>
    <property type="evidence" value="ECO:0007669"/>
    <property type="project" value="UniProtKB-UniRule"/>
</dbReference>
<dbReference type="PANTHER" id="PTHR42938">
    <property type="entry name" value="FORMATE DEHYDROGENASE 1"/>
    <property type="match status" value="1"/>
</dbReference>
<dbReference type="STRING" id="1798228.SAMN05216574_105180"/>
<evidence type="ECO:0000256" key="9">
    <source>
        <dbReference type="RuleBase" id="RU363003"/>
    </source>
</evidence>
<keyword evidence="9" id="KW-0718">Serine biosynthesis</keyword>
<dbReference type="PROSITE" id="PS00670">
    <property type="entry name" value="D_2_HYDROXYACID_DH_2"/>
    <property type="match status" value="1"/>
</dbReference>
<dbReference type="PANTHER" id="PTHR42938:SF47">
    <property type="entry name" value="HYDROXYPYRUVATE REDUCTASE"/>
    <property type="match status" value="1"/>
</dbReference>
<dbReference type="Proteomes" id="UP000198589">
    <property type="component" value="Unassembled WGS sequence"/>
</dbReference>
<dbReference type="GO" id="GO:0051287">
    <property type="term" value="F:NAD binding"/>
    <property type="evidence" value="ECO:0007669"/>
    <property type="project" value="UniProtKB-UniRule"/>
</dbReference>
<dbReference type="InterPro" id="IPR045865">
    <property type="entry name" value="ACT-like_dom_sf"/>
</dbReference>
<dbReference type="RefSeq" id="WP_092196350.1">
    <property type="nucleotide sequence ID" value="NZ_FOND01000005.1"/>
</dbReference>
<dbReference type="InterPro" id="IPR029009">
    <property type="entry name" value="ASB_dom_sf"/>
</dbReference>
<dbReference type="Gene3D" id="3.30.70.260">
    <property type="match status" value="1"/>
</dbReference>
<reference evidence="12" key="1">
    <citation type="submission" date="2016-10" db="EMBL/GenBank/DDBJ databases">
        <authorList>
            <person name="Varghese N."/>
            <person name="Submissions S."/>
        </authorList>
    </citation>
    <scope>NUCLEOTIDE SEQUENCE [LARGE SCALE GENOMIC DNA]</scope>
    <source>
        <strain evidence="12">DSM 46838</strain>
    </source>
</reference>
<evidence type="ECO:0000259" key="10">
    <source>
        <dbReference type="PROSITE" id="PS51671"/>
    </source>
</evidence>
<dbReference type="Pfam" id="PF02826">
    <property type="entry name" value="2-Hacid_dh_C"/>
    <property type="match status" value="1"/>
</dbReference>
<feature type="domain" description="ACT" evidence="10">
    <location>
        <begin position="462"/>
        <end position="537"/>
    </location>
</feature>
<keyword evidence="6 9" id="KW-0520">NAD</keyword>
<keyword evidence="5 9" id="KW-0560">Oxidoreductase</keyword>
<dbReference type="PROSITE" id="PS00065">
    <property type="entry name" value="D_2_HYDROXYACID_DH_1"/>
    <property type="match status" value="1"/>
</dbReference>
<evidence type="ECO:0000256" key="5">
    <source>
        <dbReference type="ARBA" id="ARBA00023002"/>
    </source>
</evidence>
<organism evidence="11 12">
    <name type="scientific">Blastococcus tunisiensis</name>
    <dbReference type="NCBI Taxonomy" id="1798228"/>
    <lineage>
        <taxon>Bacteria</taxon>
        <taxon>Bacillati</taxon>
        <taxon>Actinomycetota</taxon>
        <taxon>Actinomycetes</taxon>
        <taxon>Geodermatophilales</taxon>
        <taxon>Geodermatophilaceae</taxon>
        <taxon>Blastococcus</taxon>
    </lineage>
</organism>
<dbReference type="InterPro" id="IPR045626">
    <property type="entry name" value="PGDH_ASB_dom"/>
</dbReference>
<dbReference type="FunFam" id="3.40.50.720:FF:000021">
    <property type="entry name" value="D-3-phosphoglycerate dehydrogenase"/>
    <property type="match status" value="1"/>
</dbReference>
<dbReference type="SUPFAM" id="SSF143548">
    <property type="entry name" value="Serine metabolism enzymes domain"/>
    <property type="match status" value="1"/>
</dbReference>
<dbReference type="CDD" id="cd12173">
    <property type="entry name" value="PGDH_4"/>
    <property type="match status" value="1"/>
</dbReference>
<evidence type="ECO:0000256" key="7">
    <source>
        <dbReference type="ARBA" id="ARBA00048126"/>
    </source>
</evidence>
<dbReference type="CDD" id="cd04902">
    <property type="entry name" value="ACT_3PGDH-xct"/>
    <property type="match status" value="1"/>
</dbReference>
<dbReference type="InterPro" id="IPR029752">
    <property type="entry name" value="D-isomer_DH_CS1"/>
</dbReference>
<keyword evidence="12" id="KW-1185">Reference proteome</keyword>
<dbReference type="EC" id="1.1.1.95" evidence="9"/>
<dbReference type="PROSITE" id="PS51671">
    <property type="entry name" value="ACT"/>
    <property type="match status" value="1"/>
</dbReference>
<evidence type="ECO:0000313" key="12">
    <source>
        <dbReference type="Proteomes" id="UP000198589"/>
    </source>
</evidence>